<dbReference type="RefSeq" id="XP_044718319.1">
    <property type="nucleotide sequence ID" value="XM_044866430.1"/>
</dbReference>
<evidence type="ECO:0000313" key="2">
    <source>
        <dbReference type="EMBL" id="KAH0960806.1"/>
    </source>
</evidence>
<keyword evidence="3" id="KW-1185">Reference proteome</keyword>
<evidence type="ECO:0000313" key="3">
    <source>
        <dbReference type="Proteomes" id="UP000824596"/>
    </source>
</evidence>
<accession>A0A9P8MV46</accession>
<name>A0A9P8MV46_9HYPO</name>
<dbReference type="Proteomes" id="UP000824596">
    <property type="component" value="Unassembled WGS sequence"/>
</dbReference>
<organism evidence="2 3">
    <name type="scientific">Hirsutella rhossiliensis</name>
    <dbReference type="NCBI Taxonomy" id="111463"/>
    <lineage>
        <taxon>Eukaryota</taxon>
        <taxon>Fungi</taxon>
        <taxon>Dikarya</taxon>
        <taxon>Ascomycota</taxon>
        <taxon>Pezizomycotina</taxon>
        <taxon>Sordariomycetes</taxon>
        <taxon>Hypocreomycetidae</taxon>
        <taxon>Hypocreales</taxon>
        <taxon>Ophiocordycipitaceae</taxon>
        <taxon>Hirsutella</taxon>
    </lineage>
</organism>
<proteinExistence type="predicted"/>
<dbReference type="EMBL" id="JAIZPD010000009">
    <property type="protein sequence ID" value="KAH0960806.1"/>
    <property type="molecule type" value="Genomic_DNA"/>
</dbReference>
<feature type="compositionally biased region" description="Low complexity" evidence="1">
    <location>
        <begin position="119"/>
        <end position="133"/>
    </location>
</feature>
<feature type="region of interest" description="Disordered" evidence="1">
    <location>
        <begin position="16"/>
        <end position="171"/>
    </location>
</feature>
<comment type="caution">
    <text evidence="2">The sequence shown here is derived from an EMBL/GenBank/DDBJ whole genome shotgun (WGS) entry which is preliminary data.</text>
</comment>
<evidence type="ECO:0000256" key="1">
    <source>
        <dbReference type="SAM" id="MobiDB-lite"/>
    </source>
</evidence>
<reference evidence="2" key="1">
    <citation type="submission" date="2021-09" db="EMBL/GenBank/DDBJ databases">
        <title>A high-quality genome of the endoparasitic fungus Hirsutella rhossiliensis with a comparison of Hirsutella genomes reveals transposable elements contributing to genome size variation.</title>
        <authorList>
            <person name="Lin R."/>
            <person name="Jiao Y."/>
            <person name="Sun X."/>
            <person name="Ling J."/>
            <person name="Xie B."/>
            <person name="Cheng X."/>
        </authorList>
    </citation>
    <scope>NUCLEOTIDE SEQUENCE</scope>
    <source>
        <strain evidence="2">HR02</strain>
    </source>
</reference>
<protein>
    <submittedName>
        <fullName evidence="2">Uncharacterized protein</fullName>
    </submittedName>
</protein>
<dbReference type="AlphaFoldDB" id="A0A9P8MV46"/>
<dbReference type="GeneID" id="68357088"/>
<sequence length="192" mass="20341">MDPEADEAAMSQMLGFSSFGMQDRPLKKRRHDVGADAFMTDAHGGGGASNPPAPSQQPSHGAAGRQPANADEISLDDDDDHNDGAAPGATVPESGPSGGVMSSRPAGLPDRPPPGTGFTGSPFNRHQPQQGGQHQHGRHFDDPSRGPWYEGYYDPDSNQNPWKKLEKARGLQTRGSWNLCDLRTTAAASDAT</sequence>
<dbReference type="OrthoDB" id="5419162at2759"/>
<gene>
    <name evidence="2" type="ORF">HRG_07959</name>
</gene>